<dbReference type="PANTHER" id="PTHR47679:SF2">
    <property type="entry name" value="C-TERMINAL OF ROC (COR) DOMAIN-CONTAINING PROTEIN"/>
    <property type="match status" value="1"/>
</dbReference>
<dbReference type="AlphaFoldDB" id="A0A9N8DZS6"/>
<dbReference type="Proteomes" id="UP001153069">
    <property type="component" value="Unassembled WGS sequence"/>
</dbReference>
<protein>
    <submittedName>
        <fullName evidence="1">Uncharacterized protein</fullName>
    </submittedName>
</protein>
<dbReference type="InterPro" id="IPR032675">
    <property type="entry name" value="LRR_dom_sf"/>
</dbReference>
<keyword evidence="2" id="KW-1185">Reference proteome</keyword>
<organism evidence="1 2">
    <name type="scientific">Seminavis robusta</name>
    <dbReference type="NCBI Taxonomy" id="568900"/>
    <lineage>
        <taxon>Eukaryota</taxon>
        <taxon>Sar</taxon>
        <taxon>Stramenopiles</taxon>
        <taxon>Ochrophyta</taxon>
        <taxon>Bacillariophyta</taxon>
        <taxon>Bacillariophyceae</taxon>
        <taxon>Bacillariophycidae</taxon>
        <taxon>Naviculales</taxon>
        <taxon>Naviculaceae</taxon>
        <taxon>Seminavis</taxon>
    </lineage>
</organism>
<name>A0A9N8DZS6_9STRA</name>
<evidence type="ECO:0000313" key="1">
    <source>
        <dbReference type="EMBL" id="CAB9511837.1"/>
    </source>
</evidence>
<gene>
    <name evidence="1" type="ORF">SEMRO_506_G156260.1</name>
</gene>
<comment type="caution">
    <text evidence="1">The sequence shown here is derived from an EMBL/GenBank/DDBJ whole genome shotgun (WGS) entry which is preliminary data.</text>
</comment>
<dbReference type="EMBL" id="CAICTM010000505">
    <property type="protein sequence ID" value="CAB9511837.1"/>
    <property type="molecule type" value="Genomic_DNA"/>
</dbReference>
<dbReference type="OrthoDB" id="272549at2759"/>
<dbReference type="SUPFAM" id="SSF52047">
    <property type="entry name" value="RNI-like"/>
    <property type="match status" value="1"/>
</dbReference>
<proteinExistence type="predicted"/>
<dbReference type="Gene3D" id="3.80.10.10">
    <property type="entry name" value="Ribonuclease Inhibitor"/>
    <property type="match status" value="1"/>
</dbReference>
<sequence length="389" mass="44341">MMELCPSGPLYLELGNGIQSVLERLSQKSTSRATSSIDSVVLRGRYCRFIDTHVSPDEIRDVLRMASCLPNLRRLCLLRLRVPVTAITPCLPQILSLESLELRSICLSGSPTELQALATALVAHPTLTKISLADCRPPGSCDRLDALVKALGDMPALREVELDMMELSRWLLKNESVDSFRHFLEHARSLTRLSLSYMRLPHEYVQTLAQALVNDTCSIRQLFLDRCDSLSRESAWAMAQMLRYNTSLQQLHLVVKDYEDAIPMAQALQENNTQSQLTKLLLRTYQHPRIVRPAVYQAFSSMLQHNCRIQTLEMYQGHPMRPWRDLQDPQLLLYLKLNRAGRAQVMANDKKEQQPNNEEWAKIIIAARDDVDCSFYFLSQNPSVCQATN</sequence>
<accession>A0A9N8DZS6</accession>
<evidence type="ECO:0000313" key="2">
    <source>
        <dbReference type="Proteomes" id="UP001153069"/>
    </source>
</evidence>
<dbReference type="PANTHER" id="PTHR47679">
    <property type="entry name" value="PROTEIN TORNADO 1"/>
    <property type="match status" value="1"/>
</dbReference>
<reference evidence="1" key="1">
    <citation type="submission" date="2020-06" db="EMBL/GenBank/DDBJ databases">
        <authorList>
            <consortium name="Plant Systems Biology data submission"/>
        </authorList>
    </citation>
    <scope>NUCLEOTIDE SEQUENCE</scope>
    <source>
        <strain evidence="1">D6</strain>
    </source>
</reference>